<dbReference type="Proteomes" id="UP000830671">
    <property type="component" value="Chromosome 5"/>
</dbReference>
<gene>
    <name evidence="1" type="ORF">CLUP02_10635</name>
</gene>
<reference evidence="1" key="1">
    <citation type="journal article" date="2021" name="Mol. Plant Microbe Interact.">
        <title>Complete Genome Sequence of the Plant-Pathogenic Fungus Colletotrichum lupini.</title>
        <authorList>
            <person name="Baroncelli R."/>
            <person name="Pensec F."/>
            <person name="Da Lio D."/>
            <person name="Boufleur T."/>
            <person name="Vicente I."/>
            <person name="Sarrocco S."/>
            <person name="Picot A."/>
            <person name="Baraldi E."/>
            <person name="Sukno S."/>
            <person name="Thon M."/>
            <person name="Le Floch G."/>
        </authorList>
    </citation>
    <scope>NUCLEOTIDE SEQUENCE</scope>
    <source>
        <strain evidence="1">IMI 504893</strain>
    </source>
</reference>
<dbReference type="GeneID" id="73344619"/>
<keyword evidence="2" id="KW-1185">Reference proteome</keyword>
<accession>A0A9Q8SWY4</accession>
<dbReference type="KEGG" id="clup:CLUP02_10635"/>
<evidence type="ECO:0000313" key="1">
    <source>
        <dbReference type="EMBL" id="UQC85139.1"/>
    </source>
</evidence>
<dbReference type="RefSeq" id="XP_049146754.1">
    <property type="nucleotide sequence ID" value="XM_049289609.1"/>
</dbReference>
<name>A0A9Q8SWY4_9PEZI</name>
<dbReference type="EMBL" id="CP019477">
    <property type="protein sequence ID" value="UQC85139.1"/>
    <property type="molecule type" value="Genomic_DNA"/>
</dbReference>
<dbReference type="AlphaFoldDB" id="A0A9Q8SWY4"/>
<evidence type="ECO:0000313" key="2">
    <source>
        <dbReference type="Proteomes" id="UP000830671"/>
    </source>
</evidence>
<organism evidence="1 2">
    <name type="scientific">Colletotrichum lupini</name>
    <dbReference type="NCBI Taxonomy" id="145971"/>
    <lineage>
        <taxon>Eukaryota</taxon>
        <taxon>Fungi</taxon>
        <taxon>Dikarya</taxon>
        <taxon>Ascomycota</taxon>
        <taxon>Pezizomycotina</taxon>
        <taxon>Sordariomycetes</taxon>
        <taxon>Hypocreomycetidae</taxon>
        <taxon>Glomerellales</taxon>
        <taxon>Glomerellaceae</taxon>
        <taxon>Colletotrichum</taxon>
        <taxon>Colletotrichum acutatum species complex</taxon>
    </lineage>
</organism>
<sequence>MSRGLNAFTWPKGLEEVKHYRDPELERAQKTGQRTLKCVLPSALSAVTQTGSVGIALRGLALSVDMADRGAARQSPLNGTASPLVVFPSSDLGSGIWAVEMPAVVLERNYAKATASVKRSDLRMVRSMSADKLGAQECYVCCSITTDLVFGRCFSGAWPLPKICNGVLKSRVCRLPMVFVGSGKTWRETAGSPVRGTSHVETGSGGIHLQLAFIT</sequence>
<protein>
    <submittedName>
        <fullName evidence="1">Uncharacterized protein</fullName>
    </submittedName>
</protein>
<proteinExistence type="predicted"/>